<reference evidence="1" key="1">
    <citation type="journal article" date="2020" name="Stud. Mycol.">
        <title>101 Dothideomycetes genomes: a test case for predicting lifestyles and emergence of pathogens.</title>
        <authorList>
            <person name="Haridas S."/>
            <person name="Albert R."/>
            <person name="Binder M."/>
            <person name="Bloem J."/>
            <person name="Labutti K."/>
            <person name="Salamov A."/>
            <person name="Andreopoulos B."/>
            <person name="Baker S."/>
            <person name="Barry K."/>
            <person name="Bills G."/>
            <person name="Bluhm B."/>
            <person name="Cannon C."/>
            <person name="Castanera R."/>
            <person name="Culley D."/>
            <person name="Daum C."/>
            <person name="Ezra D."/>
            <person name="Gonzalez J."/>
            <person name="Henrissat B."/>
            <person name="Kuo A."/>
            <person name="Liang C."/>
            <person name="Lipzen A."/>
            <person name="Lutzoni F."/>
            <person name="Magnuson J."/>
            <person name="Mondo S."/>
            <person name="Nolan M."/>
            <person name="Ohm R."/>
            <person name="Pangilinan J."/>
            <person name="Park H.-J."/>
            <person name="Ramirez L."/>
            <person name="Alfaro M."/>
            <person name="Sun H."/>
            <person name="Tritt A."/>
            <person name="Yoshinaga Y."/>
            <person name="Zwiers L.-H."/>
            <person name="Turgeon B."/>
            <person name="Goodwin S."/>
            <person name="Spatafora J."/>
            <person name="Crous P."/>
            <person name="Grigoriev I."/>
        </authorList>
    </citation>
    <scope>NUCLEOTIDE SEQUENCE</scope>
    <source>
        <strain evidence="1">ATCC 200398</strain>
    </source>
</reference>
<protein>
    <submittedName>
        <fullName evidence="1">Uncharacterized protein</fullName>
    </submittedName>
</protein>
<keyword evidence="2" id="KW-1185">Reference proteome</keyword>
<organism evidence="1 2">
    <name type="scientific">Lindgomyces ingoldianus</name>
    <dbReference type="NCBI Taxonomy" id="673940"/>
    <lineage>
        <taxon>Eukaryota</taxon>
        <taxon>Fungi</taxon>
        <taxon>Dikarya</taxon>
        <taxon>Ascomycota</taxon>
        <taxon>Pezizomycotina</taxon>
        <taxon>Dothideomycetes</taxon>
        <taxon>Pleosporomycetidae</taxon>
        <taxon>Pleosporales</taxon>
        <taxon>Lindgomycetaceae</taxon>
        <taxon>Lindgomyces</taxon>
    </lineage>
</organism>
<comment type="caution">
    <text evidence="1">The sequence shown here is derived from an EMBL/GenBank/DDBJ whole genome shotgun (WGS) entry which is preliminary data.</text>
</comment>
<dbReference type="Proteomes" id="UP000799755">
    <property type="component" value="Unassembled WGS sequence"/>
</dbReference>
<feature type="non-terminal residue" evidence="1">
    <location>
        <position position="1"/>
    </location>
</feature>
<dbReference type="EMBL" id="MU003526">
    <property type="protein sequence ID" value="KAF2466175.1"/>
    <property type="molecule type" value="Genomic_DNA"/>
</dbReference>
<feature type="non-terminal residue" evidence="1">
    <location>
        <position position="154"/>
    </location>
</feature>
<accession>A0ACB6QJ60</accession>
<proteinExistence type="predicted"/>
<gene>
    <name evidence="1" type="ORF">BDR25DRAFT_194397</name>
</gene>
<evidence type="ECO:0000313" key="1">
    <source>
        <dbReference type="EMBL" id="KAF2466175.1"/>
    </source>
</evidence>
<sequence>YSVAEANKHLPRDQLDLVEKYIQVCKRRRAQSDGRRVVTVGPFKCTFGCGRSTKYSFDWRRHEELHEPQELWLCYLCLEGKEPNPFLIGRRDKFIKHAKDYHKSLEHELVLERSKLDFRPNIQLQCPFCSKCFKSWDKRCRHILSHYEDESNSS</sequence>
<name>A0ACB6QJ60_9PLEO</name>
<evidence type="ECO:0000313" key="2">
    <source>
        <dbReference type="Proteomes" id="UP000799755"/>
    </source>
</evidence>